<keyword evidence="7" id="KW-0560">Oxidoreductase</keyword>
<evidence type="ECO:0000259" key="9">
    <source>
        <dbReference type="PROSITE" id="PS51387"/>
    </source>
</evidence>
<evidence type="ECO:0000256" key="4">
    <source>
        <dbReference type="ARBA" id="ARBA00022692"/>
    </source>
</evidence>
<keyword evidence="6" id="KW-1133">Transmembrane helix</keyword>
<dbReference type="PROSITE" id="PS51387">
    <property type="entry name" value="FAD_PCMH"/>
    <property type="match status" value="1"/>
</dbReference>
<accession>A0ABT9PCV7</accession>
<comment type="caution">
    <text evidence="10">The sequence shown here is derived from an EMBL/GenBank/DDBJ whole genome shotgun (WGS) entry which is preliminary data.</text>
</comment>
<evidence type="ECO:0000256" key="3">
    <source>
        <dbReference type="ARBA" id="ARBA00022630"/>
    </source>
</evidence>
<evidence type="ECO:0000256" key="7">
    <source>
        <dbReference type="ARBA" id="ARBA00023002"/>
    </source>
</evidence>
<gene>
    <name evidence="10" type="ORF">J2S57_006290</name>
</gene>
<dbReference type="PANTHER" id="PTHR10801:SF0">
    <property type="entry name" value="DELTA(24)-STEROL REDUCTASE"/>
    <property type="match status" value="1"/>
</dbReference>
<organism evidence="10 11">
    <name type="scientific">Kineosporia succinea</name>
    <dbReference type="NCBI Taxonomy" id="84632"/>
    <lineage>
        <taxon>Bacteria</taxon>
        <taxon>Bacillati</taxon>
        <taxon>Actinomycetota</taxon>
        <taxon>Actinomycetes</taxon>
        <taxon>Kineosporiales</taxon>
        <taxon>Kineosporiaceae</taxon>
        <taxon>Kineosporia</taxon>
    </lineage>
</organism>
<keyword evidence="3" id="KW-0285">Flavoprotein</keyword>
<dbReference type="Proteomes" id="UP001235712">
    <property type="component" value="Unassembled WGS sequence"/>
</dbReference>
<comment type="subcellular location">
    <subcellularLocation>
        <location evidence="1">Membrane</location>
        <topology evidence="1">Single-pass membrane protein</topology>
    </subcellularLocation>
</comment>
<dbReference type="Gene3D" id="3.30.465.10">
    <property type="match status" value="1"/>
</dbReference>
<dbReference type="InterPro" id="IPR016166">
    <property type="entry name" value="FAD-bd_PCMH"/>
</dbReference>
<name>A0ABT9PCV7_9ACTN</name>
<proteinExistence type="predicted"/>
<evidence type="ECO:0000256" key="6">
    <source>
        <dbReference type="ARBA" id="ARBA00022989"/>
    </source>
</evidence>
<evidence type="ECO:0000256" key="5">
    <source>
        <dbReference type="ARBA" id="ARBA00022827"/>
    </source>
</evidence>
<evidence type="ECO:0000313" key="10">
    <source>
        <dbReference type="EMBL" id="MDP9830541.1"/>
    </source>
</evidence>
<dbReference type="SUPFAM" id="SSF55103">
    <property type="entry name" value="FAD-linked oxidases, C-terminal domain"/>
    <property type="match status" value="1"/>
</dbReference>
<feature type="domain" description="FAD-binding PCMH-type" evidence="9">
    <location>
        <begin position="6"/>
        <end position="185"/>
    </location>
</feature>
<keyword evidence="11" id="KW-1185">Reference proteome</keyword>
<sequence>MTERWSNLVAALLHRPATDYETSVQRLREQWTPGEGQLRLHKRTISNLFRYQPRASDRPVRRVSLDDFNVVIGLDPQARTMDVGGLTTFESVVRHSLPRGFLPLVTPELKHITVGGAIVGIGVESTGFRHGFVHDGLLEADVLLPSGEIVTANADNEHADLFHALPNSYGTLGYVLRARIRLQPAPGYVHLRNESFGTAGEFLQAMKAATERDDIDFVEGLFHGDGRFRLSTGRMVGGPVATDDIIRKHLYYRLVDEQADVHLSTFDYIFRFDADWFWNVPEGGVYDWFRRYAPARMRTSGFYTRFAALKTAYMERTGRGDPQVEPLIQDWQVRWDDAEELVRFCLEHVDLGGRPWAVIPIRSPGQATLYPVKPGELYLNLGSYCQVRRPEGMEPFTWTRIVDRKCLELGGIKMLYSSTFLTRAEFDETYNGADYRRLKAKYDPQAQAMDLFEKTVYQAQGAQ</sequence>
<keyword evidence="8" id="KW-0472">Membrane</keyword>
<dbReference type="InterPro" id="IPR016169">
    <property type="entry name" value="FAD-bd_PCMH_sub2"/>
</dbReference>
<dbReference type="EC" id="1.3.1.72" evidence="2"/>
<keyword evidence="4" id="KW-0812">Transmembrane</keyword>
<evidence type="ECO:0000256" key="2">
    <source>
        <dbReference type="ARBA" id="ARBA00012405"/>
    </source>
</evidence>
<reference evidence="10 11" key="1">
    <citation type="submission" date="2023-07" db="EMBL/GenBank/DDBJ databases">
        <title>Sequencing the genomes of 1000 actinobacteria strains.</title>
        <authorList>
            <person name="Klenk H.-P."/>
        </authorList>
    </citation>
    <scope>NUCLEOTIDE SEQUENCE [LARGE SCALE GENOMIC DNA]</scope>
    <source>
        <strain evidence="10 11">DSM 44388</strain>
    </source>
</reference>
<dbReference type="EMBL" id="JAUSQZ010000001">
    <property type="protein sequence ID" value="MDP9830541.1"/>
    <property type="molecule type" value="Genomic_DNA"/>
</dbReference>
<dbReference type="SUPFAM" id="SSF56176">
    <property type="entry name" value="FAD-binding/transporter-associated domain-like"/>
    <property type="match status" value="1"/>
</dbReference>
<protein>
    <recommendedName>
        <fullName evidence="2">Delta(24)-sterol reductase</fullName>
        <ecNumber evidence="2">1.3.1.72</ecNumber>
    </recommendedName>
</protein>
<dbReference type="Pfam" id="PF01565">
    <property type="entry name" value="FAD_binding_4"/>
    <property type="match status" value="1"/>
</dbReference>
<dbReference type="InterPro" id="IPR036318">
    <property type="entry name" value="FAD-bd_PCMH-like_sf"/>
</dbReference>
<keyword evidence="5" id="KW-0274">FAD</keyword>
<dbReference type="InterPro" id="IPR016164">
    <property type="entry name" value="FAD-linked_Oxase-like_C"/>
</dbReference>
<evidence type="ECO:0000256" key="8">
    <source>
        <dbReference type="ARBA" id="ARBA00023136"/>
    </source>
</evidence>
<evidence type="ECO:0000313" key="11">
    <source>
        <dbReference type="Proteomes" id="UP001235712"/>
    </source>
</evidence>
<dbReference type="InterPro" id="IPR040165">
    <property type="entry name" value="Diminuto-like"/>
</dbReference>
<dbReference type="InterPro" id="IPR006094">
    <property type="entry name" value="Oxid_FAD_bind_N"/>
</dbReference>
<dbReference type="RefSeq" id="WP_307249609.1">
    <property type="nucleotide sequence ID" value="NZ_JAUSQZ010000001.1"/>
</dbReference>
<evidence type="ECO:0000256" key="1">
    <source>
        <dbReference type="ARBA" id="ARBA00004167"/>
    </source>
</evidence>
<dbReference type="PANTHER" id="PTHR10801">
    <property type="entry name" value="24-DEHYDROCHOLESTEROL REDUCTASE"/>
    <property type="match status" value="1"/>
</dbReference>